<dbReference type="AlphaFoldDB" id="A0A7C9V5X8"/>
<protein>
    <recommendedName>
        <fullName evidence="5">RcnB family protein</fullName>
    </recommendedName>
</protein>
<organism evidence="3 4">
    <name type="scientific">Mesorhizobium zhangyense</name>
    <dbReference type="NCBI Taxonomy" id="1776730"/>
    <lineage>
        <taxon>Bacteria</taxon>
        <taxon>Pseudomonadati</taxon>
        <taxon>Pseudomonadota</taxon>
        <taxon>Alphaproteobacteria</taxon>
        <taxon>Hyphomicrobiales</taxon>
        <taxon>Phyllobacteriaceae</taxon>
        <taxon>Mesorhizobium</taxon>
    </lineage>
</organism>
<keyword evidence="4" id="KW-1185">Reference proteome</keyword>
<dbReference type="InterPro" id="IPR024572">
    <property type="entry name" value="RcnB"/>
</dbReference>
<feature type="compositionally biased region" description="Basic and acidic residues" evidence="1">
    <location>
        <begin position="47"/>
        <end position="67"/>
    </location>
</feature>
<accession>A0A7C9V5X8</accession>
<dbReference type="Gene3D" id="3.10.450.160">
    <property type="entry name" value="inner membrane protein cigr"/>
    <property type="match status" value="1"/>
</dbReference>
<evidence type="ECO:0000313" key="4">
    <source>
        <dbReference type="Proteomes" id="UP000481252"/>
    </source>
</evidence>
<evidence type="ECO:0008006" key="5">
    <source>
        <dbReference type="Google" id="ProtNLM"/>
    </source>
</evidence>
<dbReference type="Proteomes" id="UP000481252">
    <property type="component" value="Unassembled WGS sequence"/>
</dbReference>
<feature type="compositionally biased region" description="Low complexity" evidence="1">
    <location>
        <begin position="27"/>
        <end position="38"/>
    </location>
</feature>
<evidence type="ECO:0000313" key="3">
    <source>
        <dbReference type="EMBL" id="NGN41144.1"/>
    </source>
</evidence>
<evidence type="ECO:0000256" key="2">
    <source>
        <dbReference type="SAM" id="SignalP"/>
    </source>
</evidence>
<name>A0A7C9V5X8_9HYPH</name>
<gene>
    <name evidence="3" type="ORF">G6N74_08710</name>
</gene>
<feature type="region of interest" description="Disordered" evidence="1">
    <location>
        <begin position="23"/>
        <end position="67"/>
    </location>
</feature>
<dbReference type="RefSeq" id="WP_165116362.1">
    <property type="nucleotide sequence ID" value="NZ_JAAKZG010000003.1"/>
</dbReference>
<keyword evidence="2" id="KW-0732">Signal</keyword>
<evidence type="ECO:0000256" key="1">
    <source>
        <dbReference type="SAM" id="MobiDB-lite"/>
    </source>
</evidence>
<feature type="chain" id="PRO_5028978611" description="RcnB family protein" evidence="2">
    <location>
        <begin position="22"/>
        <end position="112"/>
    </location>
</feature>
<proteinExistence type="predicted"/>
<reference evidence="3 4" key="1">
    <citation type="submission" date="2020-02" db="EMBL/GenBank/DDBJ databases">
        <title>Genome sequence of the type strain CGMCC 1.15528 of Mesorhizobium zhangyense.</title>
        <authorList>
            <person name="Gao J."/>
            <person name="Sun J."/>
        </authorList>
    </citation>
    <scope>NUCLEOTIDE SEQUENCE [LARGE SCALE GENOMIC DNA]</scope>
    <source>
        <strain evidence="3 4">CGMCC 1.15528</strain>
    </source>
</reference>
<sequence length="112" mass="12875">MKRIVLAAVALSMLAVPMAQAQQYHRPPQGMQQQSGPSHFNKKHEARRPFAKDHRWSKGSRMSDWKRKQHVRDYHRYGLKRPGRGQQWVKVDNDYLLISMATGIIAGIAAGR</sequence>
<dbReference type="Pfam" id="PF11776">
    <property type="entry name" value="RcnB"/>
    <property type="match status" value="1"/>
</dbReference>
<dbReference type="EMBL" id="JAAKZG010000003">
    <property type="protein sequence ID" value="NGN41144.1"/>
    <property type="molecule type" value="Genomic_DNA"/>
</dbReference>
<feature type="signal peptide" evidence="2">
    <location>
        <begin position="1"/>
        <end position="21"/>
    </location>
</feature>
<comment type="caution">
    <text evidence="3">The sequence shown here is derived from an EMBL/GenBank/DDBJ whole genome shotgun (WGS) entry which is preliminary data.</text>
</comment>